<evidence type="ECO:0000256" key="10">
    <source>
        <dbReference type="SAM" id="Phobius"/>
    </source>
</evidence>
<dbReference type="InterPro" id="IPR018448">
    <property type="entry name" value="TatB"/>
</dbReference>
<protein>
    <submittedName>
        <fullName evidence="11">Twin arginine-targeting protein translocase TatB</fullName>
    </submittedName>
</protein>
<dbReference type="GO" id="GO:0043953">
    <property type="term" value="P:protein transport by the Tat complex"/>
    <property type="evidence" value="ECO:0007669"/>
    <property type="project" value="InterPro"/>
</dbReference>
<dbReference type="NCBIfam" id="TIGR01410">
    <property type="entry name" value="tatB"/>
    <property type="match status" value="1"/>
</dbReference>
<keyword evidence="7" id="KW-0811">Translocation</keyword>
<dbReference type="Pfam" id="PF02416">
    <property type="entry name" value="TatA_B_E"/>
    <property type="match status" value="1"/>
</dbReference>
<dbReference type="PANTHER" id="PTHR33162:SF1">
    <property type="entry name" value="SEC-INDEPENDENT PROTEIN TRANSLOCASE PROTEIN TATA, CHLOROPLASTIC"/>
    <property type="match status" value="1"/>
</dbReference>
<evidence type="ECO:0000256" key="4">
    <source>
        <dbReference type="ARBA" id="ARBA00022692"/>
    </source>
</evidence>
<keyword evidence="8 10" id="KW-0472">Membrane</keyword>
<organism evidence="11">
    <name type="scientific">Hirondellea gigas</name>
    <dbReference type="NCBI Taxonomy" id="1518452"/>
    <lineage>
        <taxon>Eukaryota</taxon>
        <taxon>Metazoa</taxon>
        <taxon>Ecdysozoa</taxon>
        <taxon>Arthropoda</taxon>
        <taxon>Crustacea</taxon>
        <taxon>Multicrustacea</taxon>
        <taxon>Malacostraca</taxon>
        <taxon>Eumalacostraca</taxon>
        <taxon>Peracarida</taxon>
        <taxon>Amphipoda</taxon>
        <taxon>Amphilochidea</taxon>
        <taxon>Lysianassida</taxon>
        <taxon>Lysianassidira</taxon>
        <taxon>Lysianassoidea</taxon>
        <taxon>Lysianassidae</taxon>
        <taxon>Hirondellea</taxon>
    </lineage>
</organism>
<evidence type="ECO:0000256" key="7">
    <source>
        <dbReference type="ARBA" id="ARBA00023010"/>
    </source>
</evidence>
<evidence type="ECO:0000256" key="5">
    <source>
        <dbReference type="ARBA" id="ARBA00022927"/>
    </source>
</evidence>
<keyword evidence="4 10" id="KW-0812">Transmembrane</keyword>
<dbReference type="HAMAP" id="MF_00237">
    <property type="entry name" value="TatB"/>
    <property type="match status" value="1"/>
</dbReference>
<evidence type="ECO:0000256" key="9">
    <source>
        <dbReference type="SAM" id="MobiDB-lite"/>
    </source>
</evidence>
<evidence type="ECO:0000313" key="11">
    <source>
        <dbReference type="EMBL" id="LAB71693.1"/>
    </source>
</evidence>
<reference evidence="11" key="1">
    <citation type="journal article" date="2018" name="Biosci. Biotechnol. Biochem.">
        <title>Polysaccharide hydrolase of the hadal zone amphipods Hirondellea gigas.</title>
        <authorList>
            <person name="Kobayashi H."/>
            <person name="Nagahama T."/>
            <person name="Arai W."/>
            <person name="Sasagawa Y."/>
            <person name="Umeda M."/>
            <person name="Hayashi T."/>
            <person name="Nikaido I."/>
            <person name="Watanabe H."/>
            <person name="Oguri K."/>
            <person name="Kitazato H."/>
            <person name="Fujioka K."/>
            <person name="Kido Y."/>
            <person name="Takami H."/>
        </authorList>
    </citation>
    <scope>NUCLEOTIDE SEQUENCE</scope>
    <source>
        <tissue evidence="11">Whole body</tissue>
    </source>
</reference>
<dbReference type="InterPro" id="IPR003369">
    <property type="entry name" value="TatA/B/E"/>
</dbReference>
<evidence type="ECO:0000256" key="3">
    <source>
        <dbReference type="ARBA" id="ARBA00022475"/>
    </source>
</evidence>
<evidence type="ECO:0000256" key="6">
    <source>
        <dbReference type="ARBA" id="ARBA00022989"/>
    </source>
</evidence>
<keyword evidence="5" id="KW-0653">Protein transport</keyword>
<dbReference type="AlphaFoldDB" id="A0A2P2ICF1"/>
<dbReference type="PRINTS" id="PR01506">
    <property type="entry name" value="TATBPROTEIN"/>
</dbReference>
<keyword evidence="2" id="KW-0813">Transport</keyword>
<comment type="subcellular location">
    <subcellularLocation>
        <location evidence="1">Membrane</location>
        <topology evidence="1">Single-pass membrane protein</topology>
    </subcellularLocation>
</comment>
<proteinExistence type="evidence at transcript level"/>
<dbReference type="GO" id="GO:0016020">
    <property type="term" value="C:membrane"/>
    <property type="evidence" value="ECO:0007669"/>
    <property type="project" value="UniProtKB-SubCell"/>
</dbReference>
<sequence>MFDIGFGEMVLVGIIGLIVLGPERLPTAIRSVMRWVNSAKKLVNTVKDEISQELKLHEMNESMIKATKKGFENLDPDLKKSIDEMRNIVEDVTKPYKETLPPSQEEKQAQSKEKQEKDTRNE</sequence>
<accession>A0A2P2ICF1</accession>
<evidence type="ECO:0000256" key="2">
    <source>
        <dbReference type="ARBA" id="ARBA00022448"/>
    </source>
</evidence>
<keyword evidence="3" id="KW-1003">Cell membrane</keyword>
<dbReference type="GO" id="GO:0008320">
    <property type="term" value="F:protein transmembrane transporter activity"/>
    <property type="evidence" value="ECO:0007669"/>
    <property type="project" value="InterPro"/>
</dbReference>
<dbReference type="PANTHER" id="PTHR33162">
    <property type="entry name" value="SEC-INDEPENDENT PROTEIN TRANSLOCASE PROTEIN TATA, CHLOROPLASTIC"/>
    <property type="match status" value="1"/>
</dbReference>
<evidence type="ECO:0000256" key="8">
    <source>
        <dbReference type="ARBA" id="ARBA00023136"/>
    </source>
</evidence>
<dbReference type="Gene3D" id="1.20.5.3310">
    <property type="match status" value="1"/>
</dbReference>
<feature type="region of interest" description="Disordered" evidence="9">
    <location>
        <begin position="92"/>
        <end position="122"/>
    </location>
</feature>
<name>A0A2P2ICF1_9CRUS</name>
<dbReference type="EMBL" id="IACF01006110">
    <property type="protein sequence ID" value="LAB71693.1"/>
    <property type="molecule type" value="mRNA"/>
</dbReference>
<feature type="transmembrane region" description="Helical" evidence="10">
    <location>
        <begin position="6"/>
        <end position="25"/>
    </location>
</feature>
<keyword evidence="6 10" id="KW-1133">Transmembrane helix</keyword>
<feature type="compositionally biased region" description="Basic and acidic residues" evidence="9">
    <location>
        <begin position="104"/>
        <end position="122"/>
    </location>
</feature>
<evidence type="ECO:0000256" key="1">
    <source>
        <dbReference type="ARBA" id="ARBA00004167"/>
    </source>
</evidence>